<dbReference type="Proteomes" id="UP000179807">
    <property type="component" value="Unassembled WGS sequence"/>
</dbReference>
<evidence type="ECO:0000259" key="2">
    <source>
        <dbReference type="Pfam" id="PF10358"/>
    </source>
</evidence>
<name>A0A1J4KIR7_9EUKA</name>
<reference evidence="3" key="1">
    <citation type="submission" date="2016-10" db="EMBL/GenBank/DDBJ databases">
        <authorList>
            <person name="Benchimol M."/>
            <person name="Almeida L.G."/>
            <person name="Vasconcelos A.T."/>
            <person name="Perreira-Neves A."/>
            <person name="Rosa I.A."/>
            <person name="Tasca T."/>
            <person name="Bogo M.R."/>
            <person name="de Souza W."/>
        </authorList>
    </citation>
    <scope>NUCLEOTIDE SEQUENCE [LARGE SCALE GENOMIC DNA]</scope>
    <source>
        <strain evidence="3">K</strain>
    </source>
</reference>
<feature type="domain" description="C2 NT-type" evidence="2">
    <location>
        <begin position="55"/>
        <end position="133"/>
    </location>
</feature>
<dbReference type="EMBL" id="MLAK01000597">
    <property type="protein sequence ID" value="OHT10970.1"/>
    <property type="molecule type" value="Genomic_DNA"/>
</dbReference>
<dbReference type="InterPro" id="IPR019448">
    <property type="entry name" value="NT-C2"/>
</dbReference>
<feature type="compositionally biased region" description="Basic and acidic residues" evidence="1">
    <location>
        <begin position="186"/>
        <end position="196"/>
    </location>
</feature>
<gene>
    <name evidence="3" type="ORF">TRFO_19551</name>
</gene>
<protein>
    <recommendedName>
        <fullName evidence="2">C2 NT-type domain-containing protein</fullName>
    </recommendedName>
</protein>
<comment type="caution">
    <text evidence="3">The sequence shown here is derived from an EMBL/GenBank/DDBJ whole genome shotgun (WGS) entry which is preliminary data.</text>
</comment>
<proteinExistence type="predicted"/>
<evidence type="ECO:0000313" key="3">
    <source>
        <dbReference type="EMBL" id="OHT10970.1"/>
    </source>
</evidence>
<keyword evidence="4" id="KW-1185">Reference proteome</keyword>
<dbReference type="VEuPathDB" id="TrichDB:TRFO_19551"/>
<organism evidence="3 4">
    <name type="scientific">Tritrichomonas foetus</name>
    <dbReference type="NCBI Taxonomy" id="1144522"/>
    <lineage>
        <taxon>Eukaryota</taxon>
        <taxon>Metamonada</taxon>
        <taxon>Parabasalia</taxon>
        <taxon>Tritrichomonadida</taxon>
        <taxon>Tritrichomonadidae</taxon>
        <taxon>Tritrichomonas</taxon>
    </lineage>
</organism>
<accession>A0A1J4KIR7</accession>
<feature type="compositionally biased region" description="Basic and acidic residues" evidence="1">
    <location>
        <begin position="151"/>
        <end position="177"/>
    </location>
</feature>
<sequence>MSEGEVSQPKTPGVVYGYIESLKAALPEGNQVIIELNFRKDSHDISSKREGDLFIVNRRLRLPVHLKYDETNDQIQEKYILLKLYRITNEGERRQFGDFRINLQNIFKPESMEVKSEEVRAKMSNKPILTFSFATYFKSDPIPQEMSSFTYEKRHSESNQNNDDEKTHRKEKNHQENTNENDSDSDSERRPMERQKSQSRVLHLVNDSDNDNDGDLSKSFMGNSFVEDSSDSFDEDITAQAIQLASQSSDLPKIDEFIVRTWFDLSKSKIGEPGYLLSKKIVDHKGKVLTSAIDRVFMMLEDVRTTTKNEDSAIYFFSSTLTFYQSVKNYPEISGRAQDLCYAAMDTAASIVCPFLKKAFQNSLQLEVGSQEFNKVVEKVKTRMEKYNSVSLKYLLDFIYDKIDCILSNALITDKMFSKIGEIVKANSAISDFETQLKTQFNRFRQVILTVIANDTILSNPESCKDLVPLVTPTFIFFIYCMIKPDETLPKAIDYQKIENFARKMNVNFQTNLSEEMMFKSIKKPLPTSCPEFKFS</sequence>
<feature type="region of interest" description="Disordered" evidence="1">
    <location>
        <begin position="151"/>
        <end position="219"/>
    </location>
</feature>
<evidence type="ECO:0000313" key="4">
    <source>
        <dbReference type="Proteomes" id="UP000179807"/>
    </source>
</evidence>
<dbReference type="RefSeq" id="XP_068364106.1">
    <property type="nucleotide sequence ID" value="XM_068500858.1"/>
</dbReference>
<dbReference type="Pfam" id="PF10358">
    <property type="entry name" value="NT-C2"/>
    <property type="match status" value="1"/>
</dbReference>
<dbReference type="AlphaFoldDB" id="A0A1J4KIR7"/>
<dbReference type="GeneID" id="94835562"/>
<evidence type="ECO:0000256" key="1">
    <source>
        <dbReference type="SAM" id="MobiDB-lite"/>
    </source>
</evidence>